<feature type="domain" description="HAMP" evidence="9">
    <location>
        <begin position="216"/>
        <end position="269"/>
    </location>
</feature>
<evidence type="ECO:0000259" key="9">
    <source>
        <dbReference type="PROSITE" id="PS50885"/>
    </source>
</evidence>
<dbReference type="GO" id="GO:0006935">
    <property type="term" value="P:chemotaxis"/>
    <property type="evidence" value="ECO:0007669"/>
    <property type="project" value="InterPro"/>
</dbReference>
<proteinExistence type="inferred from homology"/>
<name>A0A1J5QZL9_9ZZZZ</name>
<dbReference type="CDD" id="cd06225">
    <property type="entry name" value="HAMP"/>
    <property type="match status" value="1"/>
</dbReference>
<evidence type="ECO:0000256" key="3">
    <source>
        <dbReference type="ARBA" id="ARBA00023224"/>
    </source>
</evidence>
<feature type="transmembrane region" description="Helical" evidence="6">
    <location>
        <begin position="192"/>
        <end position="214"/>
    </location>
</feature>
<keyword evidence="2" id="KW-0997">Cell inner membrane</keyword>
<dbReference type="AlphaFoldDB" id="A0A1J5QZL9"/>
<gene>
    <name evidence="10" type="primary">mcp4_23</name>
    <name evidence="10" type="ORF">GALL_289420</name>
</gene>
<dbReference type="Gene3D" id="1.10.287.950">
    <property type="entry name" value="Methyl-accepting chemotaxis protein"/>
    <property type="match status" value="1"/>
</dbReference>
<dbReference type="InterPro" id="IPR004090">
    <property type="entry name" value="Chemotax_Me-accpt_rcpt"/>
</dbReference>
<dbReference type="PANTHER" id="PTHR32089:SF112">
    <property type="entry name" value="LYSOZYME-LIKE PROTEIN-RELATED"/>
    <property type="match status" value="1"/>
</dbReference>
<evidence type="ECO:0000256" key="5">
    <source>
        <dbReference type="SAM" id="MobiDB-lite"/>
    </source>
</evidence>
<comment type="subcellular location">
    <subcellularLocation>
        <location evidence="1">Cell inner membrane</location>
        <topology evidence="1">Multi-pass membrane protein</topology>
    </subcellularLocation>
</comment>
<dbReference type="SMART" id="SM00283">
    <property type="entry name" value="MA"/>
    <property type="match status" value="1"/>
</dbReference>
<accession>A0A1J5QZL9</accession>
<evidence type="ECO:0000256" key="4">
    <source>
        <dbReference type="ARBA" id="ARBA00029447"/>
    </source>
</evidence>
<dbReference type="EMBL" id="MLJW01000341">
    <property type="protein sequence ID" value="OIQ89161.1"/>
    <property type="molecule type" value="Genomic_DNA"/>
</dbReference>
<keyword evidence="2" id="KW-1003">Cell membrane</keyword>
<comment type="similarity">
    <text evidence="4">Belongs to the methyl-accepting chemotaxis (MCP) protein family.</text>
</comment>
<protein>
    <submittedName>
        <fullName evidence="10">Methyl-accepting chemotaxis protein 4</fullName>
    </submittedName>
</protein>
<dbReference type="SUPFAM" id="SSF58104">
    <property type="entry name" value="Methyl-accepting chemotaxis protein (MCP) signaling domain"/>
    <property type="match status" value="1"/>
</dbReference>
<dbReference type="InterPro" id="IPR004089">
    <property type="entry name" value="MCPsignal_dom"/>
</dbReference>
<dbReference type="InterPro" id="IPR003660">
    <property type="entry name" value="HAMP_dom"/>
</dbReference>
<dbReference type="Pfam" id="PF00015">
    <property type="entry name" value="MCPsignal"/>
    <property type="match status" value="1"/>
</dbReference>
<reference evidence="10" key="1">
    <citation type="submission" date="2016-10" db="EMBL/GenBank/DDBJ databases">
        <title>Sequence of Gallionella enrichment culture.</title>
        <authorList>
            <person name="Poehlein A."/>
            <person name="Muehling M."/>
            <person name="Daniel R."/>
        </authorList>
    </citation>
    <scope>NUCLEOTIDE SEQUENCE</scope>
</reference>
<dbReference type="GO" id="GO:0004888">
    <property type="term" value="F:transmembrane signaling receptor activity"/>
    <property type="evidence" value="ECO:0007669"/>
    <property type="project" value="InterPro"/>
</dbReference>
<dbReference type="Pfam" id="PF00672">
    <property type="entry name" value="HAMP"/>
    <property type="match status" value="1"/>
</dbReference>
<keyword evidence="6" id="KW-0812">Transmembrane</keyword>
<feature type="domain" description="T-SNARE coiled-coil homology" evidence="8">
    <location>
        <begin position="471"/>
        <end position="523"/>
    </location>
</feature>
<keyword evidence="6" id="KW-1133">Transmembrane helix</keyword>
<dbReference type="SMART" id="SM00304">
    <property type="entry name" value="HAMP"/>
    <property type="match status" value="1"/>
</dbReference>
<keyword evidence="3" id="KW-0807">Transducer</keyword>
<dbReference type="InterPro" id="IPR000727">
    <property type="entry name" value="T_SNARE_dom"/>
</dbReference>
<keyword evidence="6" id="KW-0472">Membrane</keyword>
<feature type="domain" description="Methyl-accepting transducer" evidence="7">
    <location>
        <begin position="302"/>
        <end position="545"/>
    </location>
</feature>
<evidence type="ECO:0000256" key="1">
    <source>
        <dbReference type="ARBA" id="ARBA00004429"/>
    </source>
</evidence>
<dbReference type="PANTHER" id="PTHR32089">
    <property type="entry name" value="METHYL-ACCEPTING CHEMOTAXIS PROTEIN MCPB"/>
    <property type="match status" value="1"/>
</dbReference>
<organism evidence="10">
    <name type="scientific">mine drainage metagenome</name>
    <dbReference type="NCBI Taxonomy" id="410659"/>
    <lineage>
        <taxon>unclassified sequences</taxon>
        <taxon>metagenomes</taxon>
        <taxon>ecological metagenomes</taxon>
    </lineage>
</organism>
<feature type="region of interest" description="Disordered" evidence="5">
    <location>
        <begin position="332"/>
        <end position="351"/>
    </location>
</feature>
<dbReference type="Gene3D" id="6.10.340.10">
    <property type="match status" value="1"/>
</dbReference>
<comment type="caution">
    <text evidence="10">The sequence shown here is derived from an EMBL/GenBank/DDBJ whole genome shotgun (WGS) entry which is preliminary data.</text>
</comment>
<sequence>MRSQLSIPTRFTLAIGVAILVIVASVVLIVANMARQDTEKRLHDLAQSEMKSLQTLIVNVMAKRPEDPDNIGVTVFNNWFKSRNKDFAGQVWSAWSPEVTKYIADTDPSRPPKSPRDAIDREVLATGKPIARRVGDSYRYSQPIVLGVTEGANQEVCHMCHGPMGLKDGMVIAVMSTSLSTKAADARLTRTIITLSVGGILIGLAAVLFCRWSLGRMVTNPVASMTNRMERLANGDVSIDIPGLERSDEMGAMARAIQVFRENAIHKQRMEEAAHAETAQRERRMHRLEEMIATFDGVVSRVLGNVGQATGQLMGTARRMADGASDASVRTESAIQHAEDARRSAESVAQETVQVSHTMETIRRDAANSYEVAGTARSQAQNSHDRITELAEMARQIDEVVTTISNIASQTNLLALNATIEASRAGAAGKGFAVVASEVKALSVGTVTATKSVAEQVSNIQEGSLQANGAVGSMSETIERMAEVAMAIANAIDTQGRAIQNIASSSEQAVAGARSVFENITQVGKVITDTDAAAHEVLTASEGLRQQAESLQGEVTNFLASIRQL</sequence>
<evidence type="ECO:0000313" key="10">
    <source>
        <dbReference type="EMBL" id="OIQ89161.1"/>
    </source>
</evidence>
<evidence type="ECO:0000256" key="2">
    <source>
        <dbReference type="ARBA" id="ARBA00022519"/>
    </source>
</evidence>
<evidence type="ECO:0000259" key="7">
    <source>
        <dbReference type="PROSITE" id="PS50111"/>
    </source>
</evidence>
<feature type="transmembrane region" description="Helical" evidence="6">
    <location>
        <begin position="12"/>
        <end position="31"/>
    </location>
</feature>
<evidence type="ECO:0000259" key="8">
    <source>
        <dbReference type="PROSITE" id="PS50192"/>
    </source>
</evidence>
<dbReference type="PROSITE" id="PS50111">
    <property type="entry name" value="CHEMOTAXIS_TRANSDUC_2"/>
    <property type="match status" value="1"/>
</dbReference>
<dbReference type="PROSITE" id="PS50885">
    <property type="entry name" value="HAMP"/>
    <property type="match status" value="1"/>
</dbReference>
<dbReference type="PROSITE" id="PS50192">
    <property type="entry name" value="T_SNARE"/>
    <property type="match status" value="1"/>
</dbReference>
<evidence type="ECO:0000256" key="6">
    <source>
        <dbReference type="SAM" id="Phobius"/>
    </source>
</evidence>
<dbReference type="PRINTS" id="PR00260">
    <property type="entry name" value="CHEMTRNSDUCR"/>
</dbReference>
<dbReference type="GO" id="GO:0005886">
    <property type="term" value="C:plasma membrane"/>
    <property type="evidence" value="ECO:0007669"/>
    <property type="project" value="UniProtKB-SubCell"/>
</dbReference>
<dbReference type="GO" id="GO:0007165">
    <property type="term" value="P:signal transduction"/>
    <property type="evidence" value="ECO:0007669"/>
    <property type="project" value="UniProtKB-KW"/>
</dbReference>